<sequence length="87" mass="9745">LDLTACIYDEDHIGKDEDTEYDPKDDPPLTKGLLRCQHADDVRRDDTGERADTVHQRHQSAGVVGTEIQPVDFHPGIEGTCENSTKR</sequence>
<feature type="non-terminal residue" evidence="2">
    <location>
        <position position="1"/>
    </location>
</feature>
<keyword evidence="3" id="KW-1185">Reference proteome</keyword>
<dbReference type="Proteomes" id="UP000053097">
    <property type="component" value="Unassembled WGS sequence"/>
</dbReference>
<accession>A0A026W045</accession>
<proteinExistence type="predicted"/>
<dbReference type="AlphaFoldDB" id="A0A026W045"/>
<evidence type="ECO:0000256" key="1">
    <source>
        <dbReference type="SAM" id="MobiDB-lite"/>
    </source>
</evidence>
<reference evidence="2 3" key="1">
    <citation type="journal article" date="2014" name="Curr. Biol.">
        <title>The genome of the clonal raider ant Cerapachys biroi.</title>
        <authorList>
            <person name="Oxley P.R."/>
            <person name="Ji L."/>
            <person name="Fetter-Pruneda I."/>
            <person name="McKenzie S.K."/>
            <person name="Li C."/>
            <person name="Hu H."/>
            <person name="Zhang G."/>
            <person name="Kronauer D.J."/>
        </authorList>
    </citation>
    <scope>NUCLEOTIDE SEQUENCE [LARGE SCALE GENOMIC DNA]</scope>
</reference>
<gene>
    <name evidence="2" type="ORF">X777_12447</name>
</gene>
<evidence type="ECO:0000313" key="2">
    <source>
        <dbReference type="EMBL" id="EZA49275.1"/>
    </source>
</evidence>
<feature type="compositionally biased region" description="Basic and acidic residues" evidence="1">
    <location>
        <begin position="37"/>
        <end position="55"/>
    </location>
</feature>
<protein>
    <submittedName>
        <fullName evidence="2">Uncharacterized protein</fullName>
    </submittedName>
</protein>
<feature type="compositionally biased region" description="Basic and acidic residues" evidence="1">
    <location>
        <begin position="12"/>
        <end position="28"/>
    </location>
</feature>
<evidence type="ECO:0000313" key="3">
    <source>
        <dbReference type="Proteomes" id="UP000053097"/>
    </source>
</evidence>
<name>A0A026W045_OOCBI</name>
<dbReference type="EMBL" id="KK107526">
    <property type="protein sequence ID" value="EZA49275.1"/>
    <property type="molecule type" value="Genomic_DNA"/>
</dbReference>
<organism evidence="2 3">
    <name type="scientific">Ooceraea biroi</name>
    <name type="common">Clonal raider ant</name>
    <name type="synonym">Cerapachys biroi</name>
    <dbReference type="NCBI Taxonomy" id="2015173"/>
    <lineage>
        <taxon>Eukaryota</taxon>
        <taxon>Metazoa</taxon>
        <taxon>Ecdysozoa</taxon>
        <taxon>Arthropoda</taxon>
        <taxon>Hexapoda</taxon>
        <taxon>Insecta</taxon>
        <taxon>Pterygota</taxon>
        <taxon>Neoptera</taxon>
        <taxon>Endopterygota</taxon>
        <taxon>Hymenoptera</taxon>
        <taxon>Apocrita</taxon>
        <taxon>Aculeata</taxon>
        <taxon>Formicoidea</taxon>
        <taxon>Formicidae</taxon>
        <taxon>Dorylinae</taxon>
        <taxon>Ooceraea</taxon>
    </lineage>
</organism>
<feature type="region of interest" description="Disordered" evidence="1">
    <location>
        <begin position="12"/>
        <end position="87"/>
    </location>
</feature>